<keyword evidence="6" id="KW-0539">Nucleus</keyword>
<keyword evidence="8" id="KW-1133">Transmembrane helix</keyword>
<evidence type="ECO:0000313" key="11">
    <source>
        <dbReference type="Proteomes" id="UP001338125"/>
    </source>
</evidence>
<sequence length="643" mass="72339">MVAQKRACDACHKRKCDTSEGWSECNWCHHQGTQCSYTRVRGRKRRLKTNIGSQRNLVEQIESIGQALASTSVVNKEESQGSSPEHGTAVSTPGSRNSEPNQPIHRGIQNHSCPGCQVGQSEPVSHPYFRRLNTAVLGQIYFAGQNLGTLCSRNGFPHLTARGEQWIYSRTGQLPSFQRLSLSYSPDPHHDDHHTEHLPPVPTEPPQVTQGQRAVLPERWVTEYLLQAFLETDFSLVFPLVERVLFQQTIRLAYCSRGSAPTLEQKSAKACVLMFLAIGGCHFREQEAASYVDSDACAKEAQSLLAEVLEDVSVTTLQTAIMLVLHETLCGRLQSMSMYHALGCRIVFSLGGHAQAFSLPKDHPMTLQDREDRHVRVLFWLCYVFDKDIALRTGQPPIITDDFCDLTLPEGYIENRFLLHDGASTKLDDHPPCIVKKSDAELLRTIRELDEELERWRVSVPPEFSPLLYVSKNVRLAPDLSEARSMLHIELTLDYHYLVNVIHSASGRCASDWNGPGKERSFGVQSSLDLSVEASRSTLIYLSAAGHRLAGEAFWAFIFYPMSAVMTLFFNILRNPLGEHAMHDMDLLNTASNVIRSMPMRRVTFFEMTYLRQAHEFIVELNRLSRCAMTQSHEAAKAVTNAT</sequence>
<dbReference type="Proteomes" id="UP001338125">
    <property type="component" value="Unassembled WGS sequence"/>
</dbReference>
<gene>
    <name evidence="10" type="ORF">PT974_09880</name>
</gene>
<protein>
    <submittedName>
        <fullName evidence="10">ABC-transporter-regulating transcription factor-like protein</fullName>
    </submittedName>
</protein>
<feature type="compositionally biased region" description="Basic and acidic residues" evidence="7">
    <location>
        <begin position="187"/>
        <end position="197"/>
    </location>
</feature>
<evidence type="ECO:0000313" key="10">
    <source>
        <dbReference type="EMBL" id="KAK5991595.1"/>
    </source>
</evidence>
<accession>A0ABR0SIK8</accession>
<dbReference type="InterPro" id="IPR007219">
    <property type="entry name" value="XnlR_reg_dom"/>
</dbReference>
<dbReference type="Gene3D" id="4.10.240.10">
    <property type="entry name" value="Zn(2)-C6 fungal-type DNA-binding domain"/>
    <property type="match status" value="1"/>
</dbReference>
<keyword evidence="5" id="KW-0804">Transcription</keyword>
<proteinExistence type="predicted"/>
<feature type="region of interest" description="Disordered" evidence="7">
    <location>
        <begin position="183"/>
        <end position="208"/>
    </location>
</feature>
<dbReference type="CDD" id="cd00067">
    <property type="entry name" value="GAL4"/>
    <property type="match status" value="1"/>
</dbReference>
<dbReference type="InterPro" id="IPR050987">
    <property type="entry name" value="AtrR-like"/>
</dbReference>
<evidence type="ECO:0000256" key="8">
    <source>
        <dbReference type="SAM" id="Phobius"/>
    </source>
</evidence>
<evidence type="ECO:0000256" key="4">
    <source>
        <dbReference type="ARBA" id="ARBA00023125"/>
    </source>
</evidence>
<reference evidence="10 11" key="1">
    <citation type="submission" date="2024-01" db="EMBL/GenBank/DDBJ databases">
        <title>Complete genome of Cladobotryum mycophilum ATHUM6906.</title>
        <authorList>
            <person name="Christinaki A.C."/>
            <person name="Myridakis A.I."/>
            <person name="Kouvelis V.N."/>
        </authorList>
    </citation>
    <scope>NUCLEOTIDE SEQUENCE [LARGE SCALE GENOMIC DNA]</scope>
    <source>
        <strain evidence="10 11">ATHUM6906</strain>
    </source>
</reference>
<keyword evidence="2" id="KW-0479">Metal-binding</keyword>
<evidence type="ECO:0000256" key="1">
    <source>
        <dbReference type="ARBA" id="ARBA00004123"/>
    </source>
</evidence>
<feature type="transmembrane region" description="Helical" evidence="8">
    <location>
        <begin position="553"/>
        <end position="573"/>
    </location>
</feature>
<feature type="domain" description="Xylanolytic transcriptional activator regulatory" evidence="9">
    <location>
        <begin position="336"/>
        <end position="415"/>
    </location>
</feature>
<keyword evidence="8" id="KW-0812">Transmembrane</keyword>
<dbReference type="Pfam" id="PF04082">
    <property type="entry name" value="Fungal_trans"/>
    <property type="match status" value="1"/>
</dbReference>
<dbReference type="PANTHER" id="PTHR46910">
    <property type="entry name" value="TRANSCRIPTION FACTOR PDR1"/>
    <property type="match status" value="1"/>
</dbReference>
<evidence type="ECO:0000256" key="5">
    <source>
        <dbReference type="ARBA" id="ARBA00023163"/>
    </source>
</evidence>
<evidence type="ECO:0000256" key="7">
    <source>
        <dbReference type="SAM" id="MobiDB-lite"/>
    </source>
</evidence>
<dbReference type="PANTHER" id="PTHR46910:SF37">
    <property type="entry name" value="ZN(II)2CYS6 TRANSCRIPTION FACTOR (EUROFUNG)"/>
    <property type="match status" value="1"/>
</dbReference>
<feature type="compositionally biased region" description="Polar residues" evidence="7">
    <location>
        <begin position="72"/>
        <end position="101"/>
    </location>
</feature>
<dbReference type="CDD" id="cd12148">
    <property type="entry name" value="fungal_TF_MHR"/>
    <property type="match status" value="1"/>
</dbReference>
<evidence type="ECO:0000256" key="2">
    <source>
        <dbReference type="ARBA" id="ARBA00022723"/>
    </source>
</evidence>
<comment type="caution">
    <text evidence="10">The sequence shown here is derived from an EMBL/GenBank/DDBJ whole genome shotgun (WGS) entry which is preliminary data.</text>
</comment>
<feature type="region of interest" description="Disordered" evidence="7">
    <location>
        <begin position="72"/>
        <end position="117"/>
    </location>
</feature>
<keyword evidence="8" id="KW-0472">Membrane</keyword>
<comment type="subcellular location">
    <subcellularLocation>
        <location evidence="1">Nucleus</location>
    </subcellularLocation>
</comment>
<evidence type="ECO:0000256" key="6">
    <source>
        <dbReference type="ARBA" id="ARBA00023242"/>
    </source>
</evidence>
<organism evidence="10 11">
    <name type="scientific">Cladobotryum mycophilum</name>
    <dbReference type="NCBI Taxonomy" id="491253"/>
    <lineage>
        <taxon>Eukaryota</taxon>
        <taxon>Fungi</taxon>
        <taxon>Dikarya</taxon>
        <taxon>Ascomycota</taxon>
        <taxon>Pezizomycotina</taxon>
        <taxon>Sordariomycetes</taxon>
        <taxon>Hypocreomycetidae</taxon>
        <taxon>Hypocreales</taxon>
        <taxon>Hypocreaceae</taxon>
        <taxon>Cladobotryum</taxon>
    </lineage>
</organism>
<evidence type="ECO:0000256" key="3">
    <source>
        <dbReference type="ARBA" id="ARBA00023015"/>
    </source>
</evidence>
<keyword evidence="11" id="KW-1185">Reference proteome</keyword>
<keyword evidence="4" id="KW-0238">DNA-binding</keyword>
<name>A0ABR0SIK8_9HYPO</name>
<dbReference type="InterPro" id="IPR036864">
    <property type="entry name" value="Zn2-C6_fun-type_DNA-bd_sf"/>
</dbReference>
<dbReference type="SMART" id="SM00906">
    <property type="entry name" value="Fungal_trans"/>
    <property type="match status" value="1"/>
</dbReference>
<keyword evidence="3" id="KW-0805">Transcription regulation</keyword>
<dbReference type="EMBL" id="JAVFKD010000014">
    <property type="protein sequence ID" value="KAK5991595.1"/>
    <property type="molecule type" value="Genomic_DNA"/>
</dbReference>
<dbReference type="InterPro" id="IPR001138">
    <property type="entry name" value="Zn2Cys6_DnaBD"/>
</dbReference>
<evidence type="ECO:0000259" key="9">
    <source>
        <dbReference type="SMART" id="SM00906"/>
    </source>
</evidence>